<dbReference type="EMBL" id="CT573071">
    <property type="protein sequence ID" value="CAJ74202.1"/>
    <property type="molecule type" value="Genomic_DNA"/>
</dbReference>
<organism evidence="2">
    <name type="scientific">Kuenenia stuttgartiensis</name>
    <dbReference type="NCBI Taxonomy" id="174633"/>
    <lineage>
        <taxon>Bacteria</taxon>
        <taxon>Pseudomonadati</taxon>
        <taxon>Planctomycetota</taxon>
        <taxon>Candidatus Brocadiia</taxon>
        <taxon>Candidatus Brocadiales</taxon>
        <taxon>Candidatus Brocadiaceae</taxon>
        <taxon>Candidatus Kuenenia</taxon>
    </lineage>
</organism>
<dbReference type="SMR" id="Q1Q2G7"/>
<protein>
    <submittedName>
        <fullName evidence="3">C-type heme protein</fullName>
    </submittedName>
</protein>
<dbReference type="SUPFAM" id="SSF46626">
    <property type="entry name" value="Cytochrome c"/>
    <property type="match status" value="1"/>
</dbReference>
<dbReference type="Proteomes" id="UP000501926">
    <property type="component" value="Chromosome"/>
</dbReference>
<gene>
    <name evidence="3" type="ORF">KsCSTR_19180</name>
    <name evidence="2" type="ORF">kuste3440</name>
</gene>
<dbReference type="InterPro" id="IPR036909">
    <property type="entry name" value="Cyt_c-like_dom_sf"/>
</dbReference>
<reference evidence="3 4" key="3">
    <citation type="submission" date="2020-02" db="EMBL/GenBank/DDBJ databases">
        <title>Newly sequenced genome of strain CSTR1 showed variability in Candidatus Kuenenia stuttgartiensis genomes.</title>
        <authorList>
            <person name="Ding C."/>
            <person name="Adrian L."/>
        </authorList>
    </citation>
    <scope>NUCLEOTIDE SEQUENCE [LARGE SCALE GENOMIC DNA]</scope>
    <source>
        <strain evidence="3 4">CSTR1</strain>
    </source>
</reference>
<dbReference type="Gene3D" id="1.10.760.10">
    <property type="entry name" value="Cytochrome c-like domain"/>
    <property type="match status" value="1"/>
</dbReference>
<sequence>MIGGDVFKKKTFRDNIKSETCLMKNLNNNTLTFYLLEGLPLKKLFSYCVIPTTAIFSLYFVQPSFTASANDVKLIYKDTCELCHGSDGKGSEAGKQFGVPDFSDPDYQRSRTDEDMKESMTKGTKNPNYVPLGDLGVDLSHLDELVQIVRGFSK</sequence>
<feature type="region of interest" description="Disordered" evidence="1">
    <location>
        <begin position="87"/>
        <end position="127"/>
    </location>
</feature>
<dbReference type="GO" id="GO:0009055">
    <property type="term" value="F:electron transfer activity"/>
    <property type="evidence" value="ECO:0007669"/>
    <property type="project" value="InterPro"/>
</dbReference>
<evidence type="ECO:0000313" key="3">
    <source>
        <dbReference type="EMBL" id="QII11297.1"/>
    </source>
</evidence>
<evidence type="ECO:0000256" key="1">
    <source>
        <dbReference type="SAM" id="MobiDB-lite"/>
    </source>
</evidence>
<evidence type="ECO:0000313" key="2">
    <source>
        <dbReference type="EMBL" id="CAJ74202.1"/>
    </source>
</evidence>
<dbReference type="GO" id="GO:0020037">
    <property type="term" value="F:heme binding"/>
    <property type="evidence" value="ECO:0007669"/>
    <property type="project" value="InterPro"/>
</dbReference>
<reference evidence="2" key="2">
    <citation type="submission" date="2006-01" db="EMBL/GenBank/DDBJ databases">
        <authorList>
            <person name="Genoscope"/>
        </authorList>
    </citation>
    <scope>NUCLEOTIDE SEQUENCE</scope>
</reference>
<proteinExistence type="predicted"/>
<reference evidence="2" key="1">
    <citation type="journal article" date="2006" name="Nature">
        <title>Deciphering the evolution and metabolism of an anammox bacterium from a community genome.</title>
        <authorList>
            <person name="Strous M."/>
            <person name="Pelletier E."/>
            <person name="Mangenot S."/>
            <person name="Rattei T."/>
            <person name="Lehner A."/>
            <person name="Taylor M.W."/>
            <person name="Horn M."/>
            <person name="Daims H."/>
            <person name="Bartol-Mavel D."/>
            <person name="Wincker P."/>
            <person name="Barbe V."/>
            <person name="Fonknechten N."/>
            <person name="Vallenet D."/>
            <person name="Segurens B."/>
            <person name="Schenowitz-Truong C."/>
            <person name="Medigue C."/>
            <person name="Collingro A."/>
            <person name="Snel B."/>
            <person name="Dutilh B.E."/>
            <person name="OpDenCamp H.J.M."/>
            <person name="vanDerDrift C."/>
            <person name="Cirpus I."/>
            <person name="vanDePas-Schoonen K.T."/>
            <person name="Harhangi H.R."/>
            <person name="vanNiftrik L."/>
            <person name="Schmid M."/>
            <person name="Keltjens J."/>
            <person name="vanDeVossenberg J."/>
            <person name="Kartal B."/>
            <person name="Meier H."/>
            <person name="Frishman D."/>
            <person name="Huynen M.A."/>
            <person name="Mewes H."/>
            <person name="Weissenbach J."/>
            <person name="Jetten M.S.M."/>
            <person name="Wagner M."/>
            <person name="LePaslier D."/>
        </authorList>
    </citation>
    <scope>NUCLEOTIDE SEQUENCE</scope>
</reference>
<accession>Q1Q2G7</accession>
<dbReference type="AlphaFoldDB" id="Q1Q2G7"/>
<dbReference type="EMBL" id="CP049055">
    <property type="protein sequence ID" value="QII11297.1"/>
    <property type="molecule type" value="Genomic_DNA"/>
</dbReference>
<feature type="compositionally biased region" description="Basic and acidic residues" evidence="1">
    <location>
        <begin position="106"/>
        <end position="120"/>
    </location>
</feature>
<name>Q1Q2G7_KUEST</name>
<evidence type="ECO:0000313" key="4">
    <source>
        <dbReference type="Proteomes" id="UP000501926"/>
    </source>
</evidence>